<organism evidence="3 4">
    <name type="scientific">Sinisalibacter aestuarii</name>
    <dbReference type="NCBI Taxonomy" id="2949426"/>
    <lineage>
        <taxon>Bacteria</taxon>
        <taxon>Pseudomonadati</taxon>
        <taxon>Pseudomonadota</taxon>
        <taxon>Alphaproteobacteria</taxon>
        <taxon>Rhodobacterales</taxon>
        <taxon>Roseobacteraceae</taxon>
        <taxon>Sinisalibacter</taxon>
    </lineage>
</organism>
<dbReference type="PANTHER" id="PTHR15108">
    <property type="entry name" value="N-ACYLGLUCOSAMINE-2-EPIMERASE"/>
    <property type="match status" value="1"/>
</dbReference>
<accession>A0ABQ5LV01</accession>
<sequence>MPQPLPARPLHRRWLIGQAERLVGFHRASLGGPAGFRMLGQDGQPLHGADEVFQIHDSTRMVHVLSLATQLGIPGLADGIDQGMRFLWSHHRDARRGGYVWGVTADGPARDDKLAYGHAFVLLAAASALRVGHPQAQTLLDDVSEVIEARFWDAEHGAMREEFRADWSGTGPYRGQNSNMHMTEALMAAFEATGARSYLDKALSIADLIVNRTARAQGWRVAEHFDSTWQVDLAYEGDPMFRPAGITPGHALEWARLLVQLHDLSGQAHGWMIEAAKGLFAEATAHGWDTARGGFIYTLGWDNAPLQSLRLWWPNAEAIGAAATLWKHDGDALALDWYAKVWDVVAGHFIDHTHGGWFPELDDKNRPTGAIFAGKPDIYHAFQACIVPLLPPGTHISGDLTAVTL</sequence>
<evidence type="ECO:0000256" key="1">
    <source>
        <dbReference type="ARBA" id="ARBA00008558"/>
    </source>
</evidence>
<comment type="similarity">
    <text evidence="1">Belongs to the N-acylglucosamine 2-epimerase family.</text>
</comment>
<keyword evidence="2 3" id="KW-0413">Isomerase</keyword>
<dbReference type="SUPFAM" id="SSF48208">
    <property type="entry name" value="Six-hairpin glycosidases"/>
    <property type="match status" value="1"/>
</dbReference>
<gene>
    <name evidence="3" type="ORF">STA1M1_26850</name>
</gene>
<reference evidence="3" key="1">
    <citation type="journal article" date="2023" name="Int. J. Syst. Evol. Microbiol.">
        <title>Sinisalibacter aestuarii sp. nov., isolated from estuarine sediment of the Arakawa River.</title>
        <authorList>
            <person name="Arafat S.T."/>
            <person name="Hirano S."/>
            <person name="Sato A."/>
            <person name="Takeuchi K."/>
            <person name="Yasuda T."/>
            <person name="Terahara T."/>
            <person name="Hamada M."/>
            <person name="Kobayashi T."/>
        </authorList>
    </citation>
    <scope>NUCLEOTIDE SEQUENCE</scope>
    <source>
        <strain evidence="3">B-399</strain>
    </source>
</reference>
<proteinExistence type="inferred from homology"/>
<dbReference type="GO" id="GO:0016853">
    <property type="term" value="F:isomerase activity"/>
    <property type="evidence" value="ECO:0007669"/>
    <property type="project" value="UniProtKB-KW"/>
</dbReference>
<dbReference type="RefSeq" id="WP_281842859.1">
    <property type="nucleotide sequence ID" value="NZ_BROH01000008.1"/>
</dbReference>
<dbReference type="Gene3D" id="1.50.10.10">
    <property type="match status" value="1"/>
</dbReference>
<dbReference type="Pfam" id="PF07221">
    <property type="entry name" value="GlcNAc_2-epim"/>
    <property type="match status" value="1"/>
</dbReference>
<comment type="caution">
    <text evidence="3">The sequence shown here is derived from an EMBL/GenBank/DDBJ whole genome shotgun (WGS) entry which is preliminary data.</text>
</comment>
<dbReference type="Proteomes" id="UP001144205">
    <property type="component" value="Unassembled WGS sequence"/>
</dbReference>
<evidence type="ECO:0000256" key="2">
    <source>
        <dbReference type="ARBA" id="ARBA00023235"/>
    </source>
</evidence>
<dbReference type="InterPro" id="IPR010819">
    <property type="entry name" value="AGE/CE"/>
</dbReference>
<dbReference type="InterPro" id="IPR008928">
    <property type="entry name" value="6-hairpin_glycosidase_sf"/>
</dbReference>
<keyword evidence="4" id="KW-1185">Reference proteome</keyword>
<evidence type="ECO:0000313" key="3">
    <source>
        <dbReference type="EMBL" id="GKY88816.1"/>
    </source>
</evidence>
<protein>
    <submittedName>
        <fullName evidence="3">Mannose-6-phosphate isomerase</fullName>
    </submittedName>
</protein>
<evidence type="ECO:0000313" key="4">
    <source>
        <dbReference type="Proteomes" id="UP001144205"/>
    </source>
</evidence>
<dbReference type="InterPro" id="IPR012341">
    <property type="entry name" value="6hp_glycosidase-like_sf"/>
</dbReference>
<name>A0ABQ5LV01_9RHOB</name>
<dbReference type="EMBL" id="BROH01000008">
    <property type="protein sequence ID" value="GKY88816.1"/>
    <property type="molecule type" value="Genomic_DNA"/>
</dbReference>